<keyword evidence="2" id="KW-0812">Transmembrane</keyword>
<dbReference type="OrthoDB" id="9808870at2"/>
<reference evidence="4 5" key="1">
    <citation type="journal article" date="2016" name="Antonie Van Leeuwenhoek">
        <title>Bacillus depressus sp. nov., isolated from soil of a sunflower field.</title>
        <authorList>
            <person name="Wei X."/>
            <person name="Xin D."/>
            <person name="Xin Y."/>
            <person name="Zhang H."/>
            <person name="Wang T."/>
            <person name="Zhang J."/>
        </authorList>
    </citation>
    <scope>NUCLEOTIDE SEQUENCE [LARGE SCALE GENOMIC DNA]</scope>
    <source>
        <strain evidence="4 5">BZ1</strain>
    </source>
</reference>
<dbReference type="PROSITE" id="PS00018">
    <property type="entry name" value="EF_HAND_1"/>
    <property type="match status" value="1"/>
</dbReference>
<feature type="signal peptide" evidence="3">
    <location>
        <begin position="1"/>
        <end position="29"/>
    </location>
</feature>
<feature type="chain" id="PRO_5026786496" evidence="3">
    <location>
        <begin position="30"/>
        <end position="395"/>
    </location>
</feature>
<evidence type="ECO:0000313" key="4">
    <source>
        <dbReference type="EMBL" id="KAB2333300.1"/>
    </source>
</evidence>
<evidence type="ECO:0000313" key="5">
    <source>
        <dbReference type="Proteomes" id="UP000481030"/>
    </source>
</evidence>
<name>A0A6L3V2Y8_9BACI</name>
<dbReference type="InterPro" id="IPR018247">
    <property type="entry name" value="EF_Hand_1_Ca_BS"/>
</dbReference>
<gene>
    <name evidence="4" type="ORF">F7731_15695</name>
</gene>
<dbReference type="AlphaFoldDB" id="A0A6L3V2Y8"/>
<comment type="caution">
    <text evidence="4">The sequence shown here is derived from an EMBL/GenBank/DDBJ whole genome shotgun (WGS) entry which is preliminary data.</text>
</comment>
<organism evidence="4 5">
    <name type="scientific">Cytobacillus depressus</name>
    <dbReference type="NCBI Taxonomy" id="1602942"/>
    <lineage>
        <taxon>Bacteria</taxon>
        <taxon>Bacillati</taxon>
        <taxon>Bacillota</taxon>
        <taxon>Bacilli</taxon>
        <taxon>Bacillales</taxon>
        <taxon>Bacillaceae</taxon>
        <taxon>Cytobacillus</taxon>
    </lineage>
</organism>
<keyword evidence="2" id="KW-0472">Membrane</keyword>
<dbReference type="RefSeq" id="WP_151535724.1">
    <property type="nucleotide sequence ID" value="NZ_WBOS01000007.1"/>
</dbReference>
<feature type="transmembrane region" description="Helical" evidence="2">
    <location>
        <begin position="336"/>
        <end position="360"/>
    </location>
</feature>
<feature type="region of interest" description="Disordered" evidence="1">
    <location>
        <begin position="187"/>
        <end position="208"/>
    </location>
</feature>
<evidence type="ECO:0000256" key="3">
    <source>
        <dbReference type="SAM" id="SignalP"/>
    </source>
</evidence>
<dbReference type="InterPro" id="IPR032809">
    <property type="entry name" value="Put_HupE_UreJ"/>
</dbReference>
<keyword evidence="2" id="KW-1133">Transmembrane helix</keyword>
<evidence type="ECO:0000256" key="2">
    <source>
        <dbReference type="SAM" id="Phobius"/>
    </source>
</evidence>
<proteinExistence type="predicted"/>
<protein>
    <submittedName>
        <fullName evidence="4">HupE/UreJ family protein</fullName>
    </submittedName>
</protein>
<dbReference type="Proteomes" id="UP000481030">
    <property type="component" value="Unassembled WGS sequence"/>
</dbReference>
<dbReference type="EMBL" id="WBOS01000007">
    <property type="protein sequence ID" value="KAB2333300.1"/>
    <property type="molecule type" value="Genomic_DNA"/>
</dbReference>
<sequence length="395" mass="44685">MLQFKKRFMISIAIMLFAFLFPAMQSVDAHPYSASYTTLQLTKSYTKMTYALDELSVIELTKGDLNQNGMLEQEEFDAVRDQFIETLKENITLRMNGEEKSWTSVESVTLDRKGSDTQIILSVIYPPVSESQSVSLKDDLYVGDSKTNYANLLTIHYGEQTSTAAISGNHRAWAMQLTDEDYAGLKQDDQTQPKVESKQTNEVEKTASDTEKTTSGWLSFFTLGMNHILEGFDHLLFLFSLLIARQTFKQYAAVITSFTIAHSLTLTLTVLGWIDLSPKIVEPLIALSICYVAIDNLIRKNVSYRWILTFVFGLVHGMGFADILKEMNIPKSEQAVNLASFNIGIETVQLGIVIFLLPLLGILHRWKYSRRVIFIGSILTFVLGAIWFVERVLYA</sequence>
<dbReference type="Pfam" id="PF13795">
    <property type="entry name" value="HupE_UreJ_2"/>
    <property type="match status" value="1"/>
</dbReference>
<keyword evidence="5" id="KW-1185">Reference proteome</keyword>
<feature type="transmembrane region" description="Helical" evidence="2">
    <location>
        <begin position="251"/>
        <end position="274"/>
    </location>
</feature>
<feature type="transmembrane region" description="Helical" evidence="2">
    <location>
        <begin position="305"/>
        <end position="324"/>
    </location>
</feature>
<feature type="transmembrane region" description="Helical" evidence="2">
    <location>
        <begin position="372"/>
        <end position="389"/>
    </location>
</feature>
<evidence type="ECO:0000256" key="1">
    <source>
        <dbReference type="SAM" id="MobiDB-lite"/>
    </source>
</evidence>
<keyword evidence="3" id="KW-0732">Signal</keyword>
<accession>A0A6L3V2Y8</accession>